<gene>
    <name evidence="2" type="ORF">AVDCRST_MAG61-34</name>
</gene>
<dbReference type="AlphaFoldDB" id="A0A6J4JWR0"/>
<proteinExistence type="predicted"/>
<name>A0A6J4JWR0_9ACTN</name>
<organism evidence="2">
    <name type="scientific">uncultured Friedmanniella sp</name>
    <dbReference type="NCBI Taxonomy" id="335381"/>
    <lineage>
        <taxon>Bacteria</taxon>
        <taxon>Bacillati</taxon>
        <taxon>Actinomycetota</taxon>
        <taxon>Actinomycetes</taxon>
        <taxon>Propionibacteriales</taxon>
        <taxon>Nocardioidaceae</taxon>
        <taxon>Friedmanniella</taxon>
        <taxon>environmental samples</taxon>
    </lineage>
</organism>
<protein>
    <submittedName>
        <fullName evidence="2">Uncharacterized protein</fullName>
    </submittedName>
</protein>
<feature type="compositionally biased region" description="Basic residues" evidence="1">
    <location>
        <begin position="82"/>
        <end position="110"/>
    </location>
</feature>
<evidence type="ECO:0000313" key="2">
    <source>
        <dbReference type="EMBL" id="CAA9289575.1"/>
    </source>
</evidence>
<reference evidence="2" key="1">
    <citation type="submission" date="2020-02" db="EMBL/GenBank/DDBJ databases">
        <authorList>
            <person name="Meier V. D."/>
        </authorList>
    </citation>
    <scope>NUCLEOTIDE SEQUENCE</scope>
    <source>
        <strain evidence="2">AVDCRST_MAG61</strain>
    </source>
</reference>
<feature type="compositionally biased region" description="Basic residues" evidence="1">
    <location>
        <begin position="122"/>
        <end position="133"/>
    </location>
</feature>
<evidence type="ECO:0000256" key="1">
    <source>
        <dbReference type="SAM" id="MobiDB-lite"/>
    </source>
</evidence>
<feature type="non-terminal residue" evidence="2">
    <location>
        <position position="133"/>
    </location>
</feature>
<feature type="compositionally biased region" description="Basic residues" evidence="1">
    <location>
        <begin position="35"/>
        <end position="48"/>
    </location>
</feature>
<accession>A0A6J4JWR0</accession>
<feature type="non-terminal residue" evidence="2">
    <location>
        <position position="1"/>
    </location>
</feature>
<dbReference type="EMBL" id="CADCTT010000007">
    <property type="protein sequence ID" value="CAA9289575.1"/>
    <property type="molecule type" value="Genomic_DNA"/>
</dbReference>
<feature type="region of interest" description="Disordered" evidence="1">
    <location>
        <begin position="1"/>
        <end position="133"/>
    </location>
</feature>
<feature type="compositionally biased region" description="Low complexity" evidence="1">
    <location>
        <begin position="19"/>
        <end position="31"/>
    </location>
</feature>
<feature type="compositionally biased region" description="Low complexity" evidence="1">
    <location>
        <begin position="112"/>
        <end position="121"/>
    </location>
</feature>
<sequence length="133" mass="14465">AHGRAHRLRPAPARGVLVRAGPPGRARAAGGERLRARHLPGGRPRPPRARSDAAPARGRRHRPGGRPAGPRGRPGPPVPVRRGSRAGAHRGPARPRRAHRRGAHPGRRQLLRAQPRRGPAGRVRRRPRGVHRL</sequence>